<feature type="binding site" evidence="3">
    <location>
        <begin position="361"/>
        <end position="363"/>
    </location>
    <ligand>
        <name>FAD</name>
        <dbReference type="ChEBI" id="CHEBI:57692"/>
    </ligand>
</feature>
<gene>
    <name evidence="6" type="primary">phr</name>
    <name evidence="6" type="ORF">BN12_1190010</name>
</gene>
<dbReference type="PANTHER" id="PTHR11455">
    <property type="entry name" value="CRYPTOCHROME"/>
    <property type="match status" value="1"/>
</dbReference>
<evidence type="ECO:0000259" key="5">
    <source>
        <dbReference type="PROSITE" id="PS51645"/>
    </source>
</evidence>
<comment type="similarity">
    <text evidence="4">Belongs to the DNA photolyase family.</text>
</comment>
<evidence type="ECO:0000256" key="1">
    <source>
        <dbReference type="ARBA" id="ARBA00022630"/>
    </source>
</evidence>
<dbReference type="InterPro" id="IPR002081">
    <property type="entry name" value="Cryptochrome/DNA_photolyase_1"/>
</dbReference>
<dbReference type="InterPro" id="IPR036134">
    <property type="entry name" value="Crypto/Photolyase_FAD-like_sf"/>
</dbReference>
<reference evidence="6 7" key="1">
    <citation type="journal article" date="2013" name="ISME J.">
        <title>A metabolic model for members of the genus Tetrasphaera involved in enhanced biological phosphorus removal.</title>
        <authorList>
            <person name="Kristiansen R."/>
            <person name="Nguyen H.T.T."/>
            <person name="Saunders A.M."/>
            <person name="Nielsen J.L."/>
            <person name="Wimmer R."/>
            <person name="Le V.Q."/>
            <person name="McIlroy S.J."/>
            <person name="Petrovski S."/>
            <person name="Seviour R.J."/>
            <person name="Calteau A."/>
            <person name="Nielsen K.L."/>
            <person name="Nielsen P.H."/>
        </authorList>
    </citation>
    <scope>NUCLEOTIDE SEQUENCE [LARGE SCALE GENOMIC DNA]</scope>
    <source>
        <strain evidence="6 7">T1-X7</strain>
    </source>
</reference>
<dbReference type="STRING" id="1194083.BN12_1190010"/>
<evidence type="ECO:0000256" key="2">
    <source>
        <dbReference type="ARBA" id="ARBA00022827"/>
    </source>
</evidence>
<dbReference type="Proteomes" id="UP000035721">
    <property type="component" value="Unassembled WGS sequence"/>
</dbReference>
<protein>
    <submittedName>
        <fullName evidence="6">Deoxyribodipyrimidine photo-lyase</fullName>
        <ecNumber evidence="6">4.1.99.3</ecNumber>
    </submittedName>
</protein>
<comment type="caution">
    <text evidence="6">The sequence shown here is derived from an EMBL/GenBank/DDBJ whole genome shotgun (WGS) entry which is preliminary data.</text>
</comment>
<dbReference type="PANTHER" id="PTHR11455:SF9">
    <property type="entry name" value="CRYPTOCHROME CIRCADIAN CLOCK 5 ISOFORM X1"/>
    <property type="match status" value="1"/>
</dbReference>
<feature type="domain" description="Photolyase/cryptochrome alpha/beta" evidence="5">
    <location>
        <begin position="4"/>
        <end position="127"/>
    </location>
</feature>
<dbReference type="Gene3D" id="1.25.40.80">
    <property type="match status" value="1"/>
</dbReference>
<dbReference type="GO" id="GO:0009416">
    <property type="term" value="P:response to light stimulus"/>
    <property type="evidence" value="ECO:0007669"/>
    <property type="project" value="TreeGrafter"/>
</dbReference>
<dbReference type="GO" id="GO:0003677">
    <property type="term" value="F:DNA binding"/>
    <property type="evidence" value="ECO:0007669"/>
    <property type="project" value="TreeGrafter"/>
</dbReference>
<dbReference type="InterPro" id="IPR005101">
    <property type="entry name" value="Cryptochr/Photolyase_FAD-bd"/>
</dbReference>
<feature type="binding site" evidence="3">
    <location>
        <position position="211"/>
    </location>
    <ligand>
        <name>FAD</name>
        <dbReference type="ChEBI" id="CHEBI:57692"/>
    </ligand>
</feature>
<dbReference type="InterPro" id="IPR014729">
    <property type="entry name" value="Rossmann-like_a/b/a_fold"/>
</dbReference>
<dbReference type="EMBL" id="CAJB01000023">
    <property type="protein sequence ID" value="CCH76293.1"/>
    <property type="molecule type" value="Genomic_DNA"/>
</dbReference>
<dbReference type="PRINTS" id="PR00147">
    <property type="entry name" value="DNAPHOTLYASE"/>
</dbReference>
<dbReference type="Gene3D" id="1.10.579.10">
    <property type="entry name" value="DNA Cyclobutane Dipyrimidine Photolyase, subunit A, domain 3"/>
    <property type="match status" value="1"/>
</dbReference>
<dbReference type="InterPro" id="IPR006050">
    <property type="entry name" value="DNA_photolyase_N"/>
</dbReference>
<proteinExistence type="inferred from homology"/>
<dbReference type="Pfam" id="PF03441">
    <property type="entry name" value="FAD_binding_7"/>
    <property type="match status" value="1"/>
</dbReference>
<dbReference type="SUPFAM" id="SSF52425">
    <property type="entry name" value="Cryptochrome/photolyase, N-terminal domain"/>
    <property type="match status" value="1"/>
</dbReference>
<sequence length="459" mass="50794">MTVGVSILWLRRDLRLHDHPALVAAVDSGEEVLPVFVRDPVLTASGGVRVQRLGASLAALSDATGGALVMRGGDPADVLPELASEVGATTVHVTRETTPYGRRRDARVRDALVADGRALVATGTPYAVGPGIVRTRAGAPYQVFTPYSQAWRAHGWPAPAAAPGRVRWATGVDGDPVLDGTRPGGVATSGAGERAALERWEGFLADGLERYAIERDRPDLDTTSRMSVHLTYGEIHPRTMLADLARHPCPSSAGVQRLTTELAWREFHADVLWQHPGSAWRDLRTTLTALPYDEGPVTGELVERWRQGRTGYPFVDAGMRQLLAEGWMHNRLRMVTASFLVKDLHVWWPTGARHFLDHLLDGDIASNSHGWQWVAGTGTDASPWFRIFNPVDQGKRFDPAGDYIRRWVPELAHLDGPAAHEPWRHPDGYAHGYPERIVDHAEERRESLARYERARQEKR</sequence>
<dbReference type="InterPro" id="IPR036155">
    <property type="entry name" value="Crypto/Photolyase_N_sf"/>
</dbReference>
<keyword evidence="1 3" id="KW-0285">Flavoprotein</keyword>
<organism evidence="6 7">
    <name type="scientific">Nostocoides japonicum T1-X7</name>
    <dbReference type="NCBI Taxonomy" id="1194083"/>
    <lineage>
        <taxon>Bacteria</taxon>
        <taxon>Bacillati</taxon>
        <taxon>Actinomycetota</taxon>
        <taxon>Actinomycetes</taxon>
        <taxon>Micrococcales</taxon>
        <taxon>Intrasporangiaceae</taxon>
        <taxon>Nostocoides</taxon>
    </lineage>
</organism>
<dbReference type="GO" id="GO:0071949">
    <property type="term" value="F:FAD binding"/>
    <property type="evidence" value="ECO:0007669"/>
    <property type="project" value="TreeGrafter"/>
</dbReference>
<name>A0A077LSV3_9MICO</name>
<evidence type="ECO:0000256" key="4">
    <source>
        <dbReference type="RuleBase" id="RU004182"/>
    </source>
</evidence>
<evidence type="ECO:0000313" key="7">
    <source>
        <dbReference type="Proteomes" id="UP000035721"/>
    </source>
</evidence>
<evidence type="ECO:0000313" key="6">
    <source>
        <dbReference type="EMBL" id="CCH76293.1"/>
    </source>
</evidence>
<dbReference type="SUPFAM" id="SSF48173">
    <property type="entry name" value="Cryptochrome/photolyase FAD-binding domain"/>
    <property type="match status" value="1"/>
</dbReference>
<keyword evidence="7" id="KW-1185">Reference proteome</keyword>
<dbReference type="AlphaFoldDB" id="A0A077LSV3"/>
<dbReference type="PROSITE" id="PS51645">
    <property type="entry name" value="PHR_CRY_ALPHA_BETA"/>
    <property type="match status" value="1"/>
</dbReference>
<keyword evidence="2 3" id="KW-0274">FAD</keyword>
<feature type="binding site" evidence="3">
    <location>
        <begin position="223"/>
        <end position="227"/>
    </location>
    <ligand>
        <name>FAD</name>
        <dbReference type="ChEBI" id="CHEBI:57692"/>
    </ligand>
</feature>
<dbReference type="EC" id="4.1.99.3" evidence="6"/>
<dbReference type="GO" id="GO:0003904">
    <property type="term" value="F:deoxyribodipyrimidine photo-lyase activity"/>
    <property type="evidence" value="ECO:0007669"/>
    <property type="project" value="UniProtKB-EC"/>
</dbReference>
<comment type="cofactor">
    <cofactor evidence="3">
        <name>FAD</name>
        <dbReference type="ChEBI" id="CHEBI:57692"/>
    </cofactor>
    <text evidence="3">Binds 1 FAD per subunit.</text>
</comment>
<keyword evidence="6" id="KW-0456">Lyase</keyword>
<keyword evidence="4" id="KW-0157">Chromophore</keyword>
<dbReference type="Gene3D" id="3.40.50.620">
    <property type="entry name" value="HUPs"/>
    <property type="match status" value="1"/>
</dbReference>
<evidence type="ECO:0000256" key="3">
    <source>
        <dbReference type="PIRSR" id="PIRSR602081-1"/>
    </source>
</evidence>
<accession>A0A077LSV3</accession>
<dbReference type="Pfam" id="PF00875">
    <property type="entry name" value="DNA_photolyase"/>
    <property type="match status" value="1"/>
</dbReference>